<feature type="region of interest" description="Disordered" evidence="3">
    <location>
        <begin position="106"/>
        <end position="127"/>
    </location>
</feature>
<feature type="domain" description="PP4R3 EVH1-like" evidence="5">
    <location>
        <begin position="5"/>
        <end position="107"/>
    </location>
</feature>
<evidence type="ECO:0000259" key="5">
    <source>
        <dbReference type="Pfam" id="PF22972"/>
    </source>
</evidence>
<comment type="subcellular location">
    <subcellularLocation>
        <location evidence="1">Nucleus</location>
    </subcellularLocation>
</comment>
<dbReference type="PANTHER" id="PTHR23318">
    <property type="entry name" value="ATP SYNTHASE GAMMA-RELATED"/>
    <property type="match status" value="1"/>
</dbReference>
<evidence type="ECO:0000256" key="2">
    <source>
        <dbReference type="ARBA" id="ARBA00023242"/>
    </source>
</evidence>
<keyword evidence="2" id="KW-0539">Nucleus</keyword>
<evidence type="ECO:0000256" key="3">
    <source>
        <dbReference type="SAM" id="MobiDB-lite"/>
    </source>
</evidence>
<evidence type="ECO:0000259" key="4">
    <source>
        <dbReference type="Pfam" id="PF04802"/>
    </source>
</evidence>
<feature type="domain" description="Serine/threonine-protein phosphatase 4 regulatory subunit 3-like central" evidence="4">
    <location>
        <begin position="170"/>
        <end position="385"/>
    </location>
</feature>
<dbReference type="GO" id="GO:0005654">
    <property type="term" value="C:nucleoplasm"/>
    <property type="evidence" value="ECO:0007669"/>
    <property type="project" value="TreeGrafter"/>
</dbReference>
<gene>
    <name evidence="6" type="ORF">WJX84_000549</name>
</gene>
<dbReference type="SUPFAM" id="SSF50729">
    <property type="entry name" value="PH domain-like"/>
    <property type="match status" value="1"/>
</dbReference>
<sequence length="481" mass="54410">MVAMQRVKVYRLNTEGQWDDKGTGHVSVEVMEQSNAVGLVVVSEEEGSQETRTLLIHRISKEGTYTRQSDDTIISWTDSEIGTDIALSFAEAQGCSFIWEQIQEVQGNHTSPSGPGSTANGEAGGGRKRMVDEFEQVSASIEAGEFQDSTSSGPVDLPPPERGRLADIAQVLTELAPFQRETAGHQMQARGYIRKLLDIFNRCEDLEDTEGLRHMYMIIRGAIMLGDFGVLEVLMSEENVMDTVGALEYEPDLPISPKHRDFLRDKVVFKEVVPIRDSSLRAKIHQTYRMGYVKDVVLPRSLDDNGFTALSSLMLLNNVEVVTSLQQDATFLQELFVRLRASRPGQEEWADLVAFLQELCSLVKHLQPGQRSQLLQKLTSLGLFEHDPQPLRASSRDQPNSILFTLLNEHHGYRIKYYVLRNNVVEAVLKLLWCREKWLAVAAIRFLRCCVAIKDSFYYRYLVRNNHFAPVIDKFLENGGR</sequence>
<dbReference type="InterPro" id="IPR051137">
    <property type="entry name" value="PP4R3-like"/>
</dbReference>
<dbReference type="Pfam" id="PF22972">
    <property type="entry name" value="EVH1_PP4R3"/>
    <property type="match status" value="1"/>
</dbReference>
<organism evidence="6 7">
    <name type="scientific">Apatococcus fuscideae</name>
    <dbReference type="NCBI Taxonomy" id="2026836"/>
    <lineage>
        <taxon>Eukaryota</taxon>
        <taxon>Viridiplantae</taxon>
        <taxon>Chlorophyta</taxon>
        <taxon>core chlorophytes</taxon>
        <taxon>Trebouxiophyceae</taxon>
        <taxon>Chlorellales</taxon>
        <taxon>Chlorellaceae</taxon>
        <taxon>Apatococcus</taxon>
    </lineage>
</organism>
<evidence type="ECO:0000313" key="7">
    <source>
        <dbReference type="Proteomes" id="UP001485043"/>
    </source>
</evidence>
<evidence type="ECO:0000313" key="6">
    <source>
        <dbReference type="EMBL" id="KAK9839752.1"/>
    </source>
</evidence>
<feature type="compositionally biased region" description="Polar residues" evidence="3">
    <location>
        <begin position="106"/>
        <end position="120"/>
    </location>
</feature>
<feature type="domain" description="Serine/threonine-protein phosphatase 4 regulatory subunit 3-like central" evidence="4">
    <location>
        <begin position="404"/>
        <end position="481"/>
    </location>
</feature>
<evidence type="ECO:0000256" key="1">
    <source>
        <dbReference type="ARBA" id="ARBA00004123"/>
    </source>
</evidence>
<dbReference type="Gene3D" id="2.30.29.30">
    <property type="entry name" value="Pleckstrin-homology domain (PH domain)/Phosphotyrosine-binding domain (PTB)"/>
    <property type="match status" value="1"/>
</dbReference>
<dbReference type="EMBL" id="JALJOV010001829">
    <property type="protein sequence ID" value="KAK9839752.1"/>
    <property type="molecule type" value="Genomic_DNA"/>
</dbReference>
<dbReference type="PANTHER" id="PTHR23318:SF0">
    <property type="entry name" value="SERINE_THREONINE-PROTEIN PHOSPHATASE 4 REGULATORY SUBUNIT 3"/>
    <property type="match status" value="1"/>
</dbReference>
<name>A0AAW1S1N8_9CHLO</name>
<dbReference type="Pfam" id="PF04802">
    <property type="entry name" value="PP4R3"/>
    <property type="match status" value="2"/>
</dbReference>
<accession>A0AAW1S1N8</accession>
<dbReference type="InterPro" id="IPR011993">
    <property type="entry name" value="PH-like_dom_sf"/>
</dbReference>
<dbReference type="InterPro" id="IPR006887">
    <property type="entry name" value="P4R3-like_central_dom"/>
</dbReference>
<evidence type="ECO:0008006" key="8">
    <source>
        <dbReference type="Google" id="ProtNLM"/>
    </source>
</evidence>
<dbReference type="GO" id="GO:0072542">
    <property type="term" value="F:protein phosphatase activator activity"/>
    <property type="evidence" value="ECO:0007669"/>
    <property type="project" value="TreeGrafter"/>
</dbReference>
<comment type="caution">
    <text evidence="6">The sequence shown here is derived from an EMBL/GenBank/DDBJ whole genome shotgun (WGS) entry which is preliminary data.</text>
</comment>
<dbReference type="GO" id="GO:0030289">
    <property type="term" value="C:protein phosphatase 4 complex"/>
    <property type="evidence" value="ECO:0007669"/>
    <property type="project" value="TreeGrafter"/>
</dbReference>
<dbReference type="Proteomes" id="UP001485043">
    <property type="component" value="Unassembled WGS sequence"/>
</dbReference>
<keyword evidence="7" id="KW-1185">Reference proteome</keyword>
<dbReference type="InterPro" id="IPR055236">
    <property type="entry name" value="EVH1_PP4R3"/>
</dbReference>
<reference evidence="6 7" key="1">
    <citation type="journal article" date="2024" name="Nat. Commun.">
        <title>Phylogenomics reveals the evolutionary origins of lichenization in chlorophyte algae.</title>
        <authorList>
            <person name="Puginier C."/>
            <person name="Libourel C."/>
            <person name="Otte J."/>
            <person name="Skaloud P."/>
            <person name="Haon M."/>
            <person name="Grisel S."/>
            <person name="Petersen M."/>
            <person name="Berrin J.G."/>
            <person name="Delaux P.M."/>
            <person name="Dal Grande F."/>
            <person name="Keller J."/>
        </authorList>
    </citation>
    <scope>NUCLEOTIDE SEQUENCE [LARGE SCALE GENOMIC DNA]</scope>
    <source>
        <strain evidence="6 7">SAG 2523</strain>
    </source>
</reference>
<protein>
    <recommendedName>
        <fullName evidence="8">Serine/threonine-protein phosphatase 4 regulatory subunit 3-like central domain-containing protein</fullName>
    </recommendedName>
</protein>
<dbReference type="AlphaFoldDB" id="A0AAW1S1N8"/>
<proteinExistence type="predicted"/>